<proteinExistence type="inferred from homology"/>
<dbReference type="PANTHER" id="PTHR30419">
    <property type="entry name" value="HTH-TYPE TRANSCRIPTIONAL REGULATOR YBHD"/>
    <property type="match status" value="1"/>
</dbReference>
<dbReference type="Pfam" id="PF03466">
    <property type="entry name" value="LysR_substrate"/>
    <property type="match status" value="1"/>
</dbReference>
<evidence type="ECO:0000313" key="8">
    <source>
        <dbReference type="Proteomes" id="UP000288587"/>
    </source>
</evidence>
<comment type="similarity">
    <text evidence="1">Belongs to the LysR transcriptional regulatory family.</text>
</comment>
<gene>
    <name evidence="7" type="ORF">EOD73_03480</name>
</gene>
<dbReference type="Proteomes" id="UP000288587">
    <property type="component" value="Unassembled WGS sequence"/>
</dbReference>
<name>A0A437LRM4_9BURK</name>
<keyword evidence="8" id="KW-1185">Reference proteome</keyword>
<dbReference type="RefSeq" id="WP_127680883.1">
    <property type="nucleotide sequence ID" value="NZ_SACM01000001.1"/>
</dbReference>
<feature type="domain" description="HTH lysR-type" evidence="6">
    <location>
        <begin position="3"/>
        <end position="60"/>
    </location>
</feature>
<dbReference type="PANTHER" id="PTHR30419:SF2">
    <property type="entry name" value="LYSR FAMILY TRANSCRIPTIONAL REGULATOR"/>
    <property type="match status" value="1"/>
</dbReference>
<dbReference type="InterPro" id="IPR036390">
    <property type="entry name" value="WH_DNA-bd_sf"/>
</dbReference>
<keyword evidence="3" id="KW-0238">DNA-binding</keyword>
<dbReference type="SUPFAM" id="SSF46785">
    <property type="entry name" value="Winged helix' DNA-binding domain"/>
    <property type="match status" value="1"/>
</dbReference>
<evidence type="ECO:0000259" key="6">
    <source>
        <dbReference type="PROSITE" id="PS50931"/>
    </source>
</evidence>
<evidence type="ECO:0000256" key="5">
    <source>
        <dbReference type="SAM" id="MobiDB-lite"/>
    </source>
</evidence>
<dbReference type="AlphaFoldDB" id="A0A437LRM4"/>
<evidence type="ECO:0000313" key="7">
    <source>
        <dbReference type="EMBL" id="RVT88079.1"/>
    </source>
</evidence>
<keyword evidence="2" id="KW-0805">Transcription regulation</keyword>
<dbReference type="Gene3D" id="1.10.10.10">
    <property type="entry name" value="Winged helix-like DNA-binding domain superfamily/Winged helix DNA-binding domain"/>
    <property type="match status" value="1"/>
</dbReference>
<dbReference type="InterPro" id="IPR005119">
    <property type="entry name" value="LysR_subst-bd"/>
</dbReference>
<dbReference type="InterPro" id="IPR036388">
    <property type="entry name" value="WH-like_DNA-bd_sf"/>
</dbReference>
<evidence type="ECO:0000256" key="1">
    <source>
        <dbReference type="ARBA" id="ARBA00009437"/>
    </source>
</evidence>
<dbReference type="Gene3D" id="3.40.190.290">
    <property type="match status" value="1"/>
</dbReference>
<evidence type="ECO:0000256" key="4">
    <source>
        <dbReference type="ARBA" id="ARBA00023163"/>
    </source>
</evidence>
<organism evidence="7 8">
    <name type="scientific">Inhella crocodyli</name>
    <dbReference type="NCBI Taxonomy" id="2499851"/>
    <lineage>
        <taxon>Bacteria</taxon>
        <taxon>Pseudomonadati</taxon>
        <taxon>Pseudomonadota</taxon>
        <taxon>Betaproteobacteria</taxon>
        <taxon>Burkholderiales</taxon>
        <taxon>Sphaerotilaceae</taxon>
        <taxon>Inhella</taxon>
    </lineage>
</organism>
<evidence type="ECO:0000256" key="3">
    <source>
        <dbReference type="ARBA" id="ARBA00023125"/>
    </source>
</evidence>
<evidence type="ECO:0000256" key="2">
    <source>
        <dbReference type="ARBA" id="ARBA00023015"/>
    </source>
</evidence>
<dbReference type="GO" id="GO:0003677">
    <property type="term" value="F:DNA binding"/>
    <property type="evidence" value="ECO:0007669"/>
    <property type="project" value="UniProtKB-KW"/>
</dbReference>
<reference evidence="7 8" key="1">
    <citation type="submission" date="2019-01" db="EMBL/GenBank/DDBJ databases">
        <authorList>
            <person name="Chen W.-M."/>
        </authorList>
    </citation>
    <scope>NUCLEOTIDE SEQUENCE [LARGE SCALE GENOMIC DNA]</scope>
    <source>
        <strain evidence="7 8">CCP-18</strain>
    </source>
</reference>
<dbReference type="InterPro" id="IPR050950">
    <property type="entry name" value="HTH-type_LysR_regulators"/>
</dbReference>
<dbReference type="GO" id="GO:0003700">
    <property type="term" value="F:DNA-binding transcription factor activity"/>
    <property type="evidence" value="ECO:0007669"/>
    <property type="project" value="InterPro"/>
</dbReference>
<comment type="caution">
    <text evidence="7">The sequence shown here is derived from an EMBL/GenBank/DDBJ whole genome shotgun (WGS) entry which is preliminary data.</text>
</comment>
<keyword evidence="4" id="KW-0804">Transcription</keyword>
<dbReference type="PROSITE" id="PS50931">
    <property type="entry name" value="HTH_LYSR"/>
    <property type="match status" value="1"/>
</dbReference>
<dbReference type="EMBL" id="SACM01000001">
    <property type="protein sequence ID" value="RVT88079.1"/>
    <property type="molecule type" value="Genomic_DNA"/>
</dbReference>
<dbReference type="SUPFAM" id="SSF53850">
    <property type="entry name" value="Periplasmic binding protein-like II"/>
    <property type="match status" value="1"/>
</dbReference>
<protein>
    <submittedName>
        <fullName evidence="7">LysR family transcriptional regulator</fullName>
    </submittedName>
</protein>
<feature type="region of interest" description="Disordered" evidence="5">
    <location>
        <begin position="315"/>
        <end position="337"/>
    </location>
</feature>
<dbReference type="Pfam" id="PF00126">
    <property type="entry name" value="HTH_1"/>
    <property type="match status" value="1"/>
</dbReference>
<accession>A0A437LRM4</accession>
<dbReference type="InterPro" id="IPR000847">
    <property type="entry name" value="LysR_HTH_N"/>
</dbReference>
<sequence>MRLDLTTLHLVLAIERTRSITAGAKAEHLALAAASKRLADLELRLGVKLFERRARGVEPTEAGRALVRHIRTLQASLHAMESEVVEFARGIKGHLRIVANGGAIAECLPADLASFSNRHPQIRISLEDLTSAEVQAAVAEGRADVGIFTPPVLDNRLDTRSYRFARLSVLVPRGHPLADRGSVRFSDLLEYDLVGLHAGAAAQEVMREQAALVGKTLKARLQVRGFDAIAQLVEAGLGVAVLPQGPAERFAQVFAVQQLSLQEPWAAREYRVAVPRQQSLSAVVQRFVDALCPPQAAAAAAAALAQAQAKLLPAEPEPVPAPVPAAAKSKRRAPSST</sequence>
<dbReference type="GO" id="GO:0005829">
    <property type="term" value="C:cytosol"/>
    <property type="evidence" value="ECO:0007669"/>
    <property type="project" value="TreeGrafter"/>
</dbReference>
<dbReference type="OrthoDB" id="9785974at2"/>
<feature type="compositionally biased region" description="Basic residues" evidence="5">
    <location>
        <begin position="328"/>
        <end position="337"/>
    </location>
</feature>